<evidence type="ECO:0000256" key="5">
    <source>
        <dbReference type="ARBA" id="ARBA00022692"/>
    </source>
</evidence>
<evidence type="ECO:0000256" key="12">
    <source>
        <dbReference type="RuleBase" id="RU000679"/>
    </source>
</evidence>
<keyword evidence="5 12" id="KW-0812">Transmembrane</keyword>
<organism evidence="15 16">
    <name type="scientific">Tetranychus urticae</name>
    <name type="common">Two-spotted spider mite</name>
    <dbReference type="NCBI Taxonomy" id="32264"/>
    <lineage>
        <taxon>Eukaryota</taxon>
        <taxon>Metazoa</taxon>
        <taxon>Ecdysozoa</taxon>
        <taxon>Arthropoda</taxon>
        <taxon>Chelicerata</taxon>
        <taxon>Arachnida</taxon>
        <taxon>Acari</taxon>
        <taxon>Acariformes</taxon>
        <taxon>Trombidiformes</taxon>
        <taxon>Prostigmata</taxon>
        <taxon>Eleutherengona</taxon>
        <taxon>Raphignathae</taxon>
        <taxon>Tetranychoidea</taxon>
        <taxon>Tetranychidae</taxon>
        <taxon>Tetranychus</taxon>
    </lineage>
</organism>
<dbReference type="Pfam" id="PF00858">
    <property type="entry name" value="ASC"/>
    <property type="match status" value="1"/>
</dbReference>
<dbReference type="InterPro" id="IPR001873">
    <property type="entry name" value="ENaC"/>
</dbReference>
<evidence type="ECO:0000256" key="13">
    <source>
        <dbReference type="SAM" id="MobiDB-lite"/>
    </source>
</evidence>
<dbReference type="EnsemblMetazoa" id="tetur03g09360.1">
    <property type="protein sequence ID" value="tetur03g09360.1"/>
    <property type="gene ID" value="tetur03g09360"/>
</dbReference>
<evidence type="ECO:0000256" key="6">
    <source>
        <dbReference type="ARBA" id="ARBA00022989"/>
    </source>
</evidence>
<evidence type="ECO:0000256" key="1">
    <source>
        <dbReference type="ARBA" id="ARBA00004141"/>
    </source>
</evidence>
<dbReference type="GO" id="GO:0015280">
    <property type="term" value="F:ligand-gated sodium channel activity"/>
    <property type="evidence" value="ECO:0007669"/>
    <property type="project" value="TreeGrafter"/>
</dbReference>
<dbReference type="EMBL" id="CAEY01001145">
    <property type="status" value="NOT_ANNOTATED_CDS"/>
    <property type="molecule type" value="Genomic_DNA"/>
</dbReference>
<evidence type="ECO:0000256" key="11">
    <source>
        <dbReference type="ARBA" id="ARBA00023303"/>
    </source>
</evidence>
<keyword evidence="3 12" id="KW-0813">Transport</keyword>
<proteinExistence type="inferred from homology"/>
<dbReference type="PANTHER" id="PTHR11690:SF300">
    <property type="entry name" value="PICKPOCKET PROTEIN 19"/>
    <property type="match status" value="1"/>
</dbReference>
<keyword evidence="10 12" id="KW-0739">Sodium transport</keyword>
<reference evidence="15" key="2">
    <citation type="submission" date="2015-06" db="UniProtKB">
        <authorList>
            <consortium name="EnsemblMetazoa"/>
        </authorList>
    </citation>
    <scope>IDENTIFICATION</scope>
</reference>
<dbReference type="HOGENOM" id="CLU_511260_0_0_1"/>
<evidence type="ECO:0000256" key="14">
    <source>
        <dbReference type="SAM" id="Phobius"/>
    </source>
</evidence>
<evidence type="ECO:0000256" key="7">
    <source>
        <dbReference type="ARBA" id="ARBA00023053"/>
    </source>
</evidence>
<feature type="region of interest" description="Disordered" evidence="13">
    <location>
        <begin position="86"/>
        <end position="148"/>
    </location>
</feature>
<sequence>MLSRFNEKLLEFESNEFNILNHFQQKSNQFIKPTDTNKFHLYNTLNNEYKVNWENILNPPGNGYLQPSSPIEPLNYKDPIYIDKQENLKLPGTKGDEDEKKDVKKEEKKDDKTTQEPIKQPDQPKTIQTLKPQRLKSGSSKVRWSLSDHHDDDSLDLSIFEHENHNRLQLIFKFVFRLKTVLLILSVIGLVYQTLELSETYFRYPTIVDVIVEQNDKVIVPSITICTPMQIMPSNLEKMFSDRPEVRRVLSRFDADEKMKTKEKQAKKIDYLRRYLQSSYLSRVTVNLSTYDELSVQENKFVDSCYLSVLNSSDAEIRLPCRNFSRPTVTFTSNEKCFTYFGVTNKQIESIDDVISFDEDGSAATAQISVVLRLNVDFDDNYDISLPSLLYIHSSNEIMAKSNGFALESNKKYNVFYWRTVSERLPPLYCREYQSSILYPQSQIDCVNRCSTEHTYLYCRCLMFKPPLRLETVPLSARICPQLDGSFLRSCKRMLQGLDPKACRSRCTSACIEEAFDYSVTTSDISPEEVLKISGSINQSGLIEIHVTRKLKPDVFYKQKYQLEFEQYFSNFCSLLGFWLGITVLTFYDQLKKNTIRLYRLLCYVKTKIKHKKRRVKPKSRNI</sequence>
<evidence type="ECO:0000256" key="10">
    <source>
        <dbReference type="ARBA" id="ARBA00023201"/>
    </source>
</evidence>
<feature type="compositionally biased region" description="Polar residues" evidence="13">
    <location>
        <begin position="123"/>
        <end position="142"/>
    </location>
</feature>
<protein>
    <submittedName>
        <fullName evidence="15">Uncharacterized protein</fullName>
    </submittedName>
</protein>
<keyword evidence="9 14" id="KW-0472">Membrane</keyword>
<feature type="compositionally biased region" description="Basic and acidic residues" evidence="13">
    <location>
        <begin position="94"/>
        <end position="114"/>
    </location>
</feature>
<keyword evidence="7" id="KW-0915">Sodium</keyword>
<reference evidence="16" key="1">
    <citation type="submission" date="2011-08" db="EMBL/GenBank/DDBJ databases">
        <authorList>
            <person name="Rombauts S."/>
        </authorList>
    </citation>
    <scope>NUCLEOTIDE SEQUENCE</scope>
    <source>
        <strain evidence="16">London</strain>
    </source>
</reference>
<keyword evidence="8 12" id="KW-0406">Ion transport</keyword>
<comment type="similarity">
    <text evidence="2 12">Belongs to the amiloride-sensitive sodium channel (TC 1.A.6) family.</text>
</comment>
<evidence type="ECO:0000256" key="9">
    <source>
        <dbReference type="ARBA" id="ARBA00023136"/>
    </source>
</evidence>
<keyword evidence="6 14" id="KW-1133">Transmembrane helix</keyword>
<dbReference type="Proteomes" id="UP000015104">
    <property type="component" value="Unassembled WGS sequence"/>
</dbReference>
<evidence type="ECO:0000313" key="16">
    <source>
        <dbReference type="Proteomes" id="UP000015104"/>
    </source>
</evidence>
<keyword evidence="16" id="KW-1185">Reference proteome</keyword>
<keyword evidence="11 12" id="KW-0407">Ion channel</keyword>
<keyword evidence="4 12" id="KW-0894">Sodium channel</keyword>
<evidence type="ECO:0000256" key="8">
    <source>
        <dbReference type="ARBA" id="ARBA00023065"/>
    </source>
</evidence>
<evidence type="ECO:0000256" key="4">
    <source>
        <dbReference type="ARBA" id="ARBA00022461"/>
    </source>
</evidence>
<comment type="subcellular location">
    <subcellularLocation>
        <location evidence="1">Membrane</location>
        <topology evidence="1">Multi-pass membrane protein</topology>
    </subcellularLocation>
</comment>
<accession>T1K0W9</accession>
<dbReference type="GO" id="GO:0005886">
    <property type="term" value="C:plasma membrane"/>
    <property type="evidence" value="ECO:0007669"/>
    <property type="project" value="TreeGrafter"/>
</dbReference>
<evidence type="ECO:0000313" key="15">
    <source>
        <dbReference type="EnsemblMetazoa" id="tetur03g09360.1"/>
    </source>
</evidence>
<feature type="transmembrane region" description="Helical" evidence="14">
    <location>
        <begin position="568"/>
        <end position="588"/>
    </location>
</feature>
<evidence type="ECO:0000256" key="2">
    <source>
        <dbReference type="ARBA" id="ARBA00007193"/>
    </source>
</evidence>
<dbReference type="PANTHER" id="PTHR11690">
    <property type="entry name" value="AMILORIDE-SENSITIVE SODIUM CHANNEL-RELATED"/>
    <property type="match status" value="1"/>
</dbReference>
<name>T1K0W9_TETUR</name>
<dbReference type="AlphaFoldDB" id="T1K0W9"/>
<evidence type="ECO:0000256" key="3">
    <source>
        <dbReference type="ARBA" id="ARBA00022448"/>
    </source>
</evidence>